<dbReference type="EMBL" id="BGPR01000467">
    <property type="protein sequence ID" value="GBM21807.1"/>
    <property type="molecule type" value="Genomic_DNA"/>
</dbReference>
<sequence length="86" mass="9697">MPMFQCSTSVGGLRSLPLTSDHLPMFLLNVGTTHKPSSNPQTTGTGQLVCAKSSRNTHLDFFYWFRKPPERLNGLHSFCAKRVRFL</sequence>
<organism evidence="1 2">
    <name type="scientific">Araneus ventricosus</name>
    <name type="common">Orbweaver spider</name>
    <name type="synonym">Epeira ventricosa</name>
    <dbReference type="NCBI Taxonomy" id="182803"/>
    <lineage>
        <taxon>Eukaryota</taxon>
        <taxon>Metazoa</taxon>
        <taxon>Ecdysozoa</taxon>
        <taxon>Arthropoda</taxon>
        <taxon>Chelicerata</taxon>
        <taxon>Arachnida</taxon>
        <taxon>Araneae</taxon>
        <taxon>Araneomorphae</taxon>
        <taxon>Entelegynae</taxon>
        <taxon>Araneoidea</taxon>
        <taxon>Araneidae</taxon>
        <taxon>Araneus</taxon>
    </lineage>
</organism>
<evidence type="ECO:0000313" key="1">
    <source>
        <dbReference type="EMBL" id="GBM21807.1"/>
    </source>
</evidence>
<comment type="caution">
    <text evidence="1">The sequence shown here is derived from an EMBL/GenBank/DDBJ whole genome shotgun (WGS) entry which is preliminary data.</text>
</comment>
<proteinExistence type="predicted"/>
<reference evidence="1 2" key="1">
    <citation type="journal article" date="2019" name="Sci. Rep.">
        <title>Orb-weaving spider Araneus ventricosus genome elucidates the spidroin gene catalogue.</title>
        <authorList>
            <person name="Kono N."/>
            <person name="Nakamura H."/>
            <person name="Ohtoshi R."/>
            <person name="Moran D.A.P."/>
            <person name="Shinohara A."/>
            <person name="Yoshida Y."/>
            <person name="Fujiwara M."/>
            <person name="Mori M."/>
            <person name="Tomita M."/>
            <person name="Arakawa K."/>
        </authorList>
    </citation>
    <scope>NUCLEOTIDE SEQUENCE [LARGE SCALE GENOMIC DNA]</scope>
</reference>
<dbReference type="Proteomes" id="UP000499080">
    <property type="component" value="Unassembled WGS sequence"/>
</dbReference>
<evidence type="ECO:0000313" key="2">
    <source>
        <dbReference type="Proteomes" id="UP000499080"/>
    </source>
</evidence>
<name>A0A4Y2DZJ8_ARAVE</name>
<dbReference type="AlphaFoldDB" id="A0A4Y2DZJ8"/>
<keyword evidence="2" id="KW-1185">Reference proteome</keyword>
<accession>A0A4Y2DZJ8</accession>
<gene>
    <name evidence="1" type="ORF">AVEN_29243_1</name>
</gene>
<protein>
    <submittedName>
        <fullName evidence="1">Uncharacterized protein</fullName>
    </submittedName>
</protein>